<organism evidence="22 23">
    <name type="scientific">Mariniphaga sediminis</name>
    <dbReference type="NCBI Taxonomy" id="1628158"/>
    <lineage>
        <taxon>Bacteria</taxon>
        <taxon>Pseudomonadati</taxon>
        <taxon>Bacteroidota</taxon>
        <taxon>Bacteroidia</taxon>
        <taxon>Marinilabiliales</taxon>
        <taxon>Prolixibacteraceae</taxon>
        <taxon>Mariniphaga</taxon>
    </lineage>
</organism>
<evidence type="ECO:0000256" key="3">
    <source>
        <dbReference type="ARBA" id="ARBA00004496"/>
    </source>
</evidence>
<dbReference type="EMBL" id="QWET01000002">
    <property type="protein sequence ID" value="RIH66652.1"/>
    <property type="molecule type" value="Genomic_DNA"/>
</dbReference>
<dbReference type="InterPro" id="IPR011712">
    <property type="entry name" value="Sig_transdc_His_kin_sub3_dim/P"/>
</dbReference>
<comment type="subcellular location">
    <subcellularLocation>
        <location evidence="3">Cytoplasm</location>
    </subcellularLocation>
</comment>
<dbReference type="InterPro" id="IPR036890">
    <property type="entry name" value="HATPase_C_sf"/>
</dbReference>
<keyword evidence="11" id="KW-0547">Nucleotide-binding</keyword>
<keyword evidence="13" id="KW-0067">ATP-binding</keyword>
<dbReference type="OrthoDB" id="9778366at2"/>
<keyword evidence="15" id="KW-0902">Two-component regulatory system</keyword>
<evidence type="ECO:0000256" key="15">
    <source>
        <dbReference type="ARBA" id="ARBA00023012"/>
    </source>
</evidence>
<dbReference type="Proteomes" id="UP000266441">
    <property type="component" value="Unassembled WGS sequence"/>
</dbReference>
<evidence type="ECO:0000256" key="6">
    <source>
        <dbReference type="ARBA" id="ARBA00022485"/>
    </source>
</evidence>
<dbReference type="SUPFAM" id="SSF48452">
    <property type="entry name" value="TPR-like"/>
    <property type="match status" value="2"/>
</dbReference>
<keyword evidence="16" id="KW-0411">Iron-sulfur</keyword>
<dbReference type="PANTHER" id="PTHR24421:SF10">
    <property type="entry name" value="NITRATE_NITRITE SENSOR PROTEIN NARQ"/>
    <property type="match status" value="1"/>
</dbReference>
<evidence type="ECO:0000256" key="5">
    <source>
        <dbReference type="ARBA" id="ARBA00017322"/>
    </source>
</evidence>
<dbReference type="CDD" id="cd16917">
    <property type="entry name" value="HATPase_UhpB-NarQ-NarX-like"/>
    <property type="match status" value="1"/>
</dbReference>
<dbReference type="SUPFAM" id="SSF55874">
    <property type="entry name" value="ATPase domain of HSP90 chaperone/DNA topoisomerase II/histidine kinase"/>
    <property type="match status" value="1"/>
</dbReference>
<dbReference type="GO" id="GO:0046872">
    <property type="term" value="F:metal ion binding"/>
    <property type="evidence" value="ECO:0007669"/>
    <property type="project" value="UniProtKB-KW"/>
</dbReference>
<evidence type="ECO:0000256" key="7">
    <source>
        <dbReference type="ARBA" id="ARBA00022490"/>
    </source>
</evidence>
<dbReference type="Gene3D" id="3.30.565.10">
    <property type="entry name" value="Histidine kinase-like ATPase, C-terminal domain"/>
    <property type="match status" value="1"/>
</dbReference>
<keyword evidence="8" id="KW-0597">Phosphoprotein</keyword>
<feature type="transmembrane region" description="Helical" evidence="20">
    <location>
        <begin position="389"/>
        <end position="408"/>
    </location>
</feature>
<comment type="catalytic activity">
    <reaction evidence="1">
        <text>ATP + protein L-histidine = ADP + protein N-phospho-L-histidine.</text>
        <dbReference type="EC" id="2.7.13.3"/>
    </reaction>
</comment>
<proteinExistence type="predicted"/>
<dbReference type="GO" id="GO:0051539">
    <property type="term" value="F:4 iron, 4 sulfur cluster binding"/>
    <property type="evidence" value="ECO:0007669"/>
    <property type="project" value="UniProtKB-KW"/>
</dbReference>
<keyword evidence="19" id="KW-0175">Coiled coil</keyword>
<accession>A0A399D813</accession>
<evidence type="ECO:0000256" key="11">
    <source>
        <dbReference type="ARBA" id="ARBA00022741"/>
    </source>
</evidence>
<feature type="domain" description="Histidine kinase" evidence="21">
    <location>
        <begin position="559"/>
        <end position="645"/>
    </location>
</feature>
<comment type="cofactor">
    <cofactor evidence="2">
        <name>[4Fe-4S] cluster</name>
        <dbReference type="ChEBI" id="CHEBI:49883"/>
    </cofactor>
</comment>
<dbReference type="Pfam" id="PF02518">
    <property type="entry name" value="HATPase_c"/>
    <property type="match status" value="1"/>
</dbReference>
<gene>
    <name evidence="22" type="ORF">D1164_03375</name>
</gene>
<dbReference type="InterPro" id="IPR011990">
    <property type="entry name" value="TPR-like_helical_dom_sf"/>
</dbReference>
<dbReference type="PANTHER" id="PTHR24421">
    <property type="entry name" value="NITRATE/NITRITE SENSOR PROTEIN NARX-RELATED"/>
    <property type="match status" value="1"/>
</dbReference>
<evidence type="ECO:0000259" key="21">
    <source>
        <dbReference type="PROSITE" id="PS50109"/>
    </source>
</evidence>
<keyword evidence="9" id="KW-0808">Transferase</keyword>
<dbReference type="InterPro" id="IPR003594">
    <property type="entry name" value="HATPase_dom"/>
</dbReference>
<dbReference type="GO" id="GO:0005737">
    <property type="term" value="C:cytoplasm"/>
    <property type="evidence" value="ECO:0007669"/>
    <property type="project" value="UniProtKB-SubCell"/>
</dbReference>
<evidence type="ECO:0000313" key="23">
    <source>
        <dbReference type="Proteomes" id="UP000266441"/>
    </source>
</evidence>
<keyword evidence="20" id="KW-0472">Membrane</keyword>
<keyword evidence="6" id="KW-0004">4Fe-4S</keyword>
<evidence type="ECO:0000313" key="22">
    <source>
        <dbReference type="EMBL" id="RIH66652.1"/>
    </source>
</evidence>
<evidence type="ECO:0000256" key="20">
    <source>
        <dbReference type="SAM" id="Phobius"/>
    </source>
</evidence>
<evidence type="ECO:0000256" key="4">
    <source>
        <dbReference type="ARBA" id="ARBA00012438"/>
    </source>
</evidence>
<keyword evidence="23" id="KW-1185">Reference proteome</keyword>
<evidence type="ECO:0000256" key="10">
    <source>
        <dbReference type="ARBA" id="ARBA00022723"/>
    </source>
</evidence>
<name>A0A399D813_9BACT</name>
<dbReference type="SMART" id="SM00028">
    <property type="entry name" value="TPR"/>
    <property type="match status" value="7"/>
</dbReference>
<dbReference type="GO" id="GO:0000155">
    <property type="term" value="F:phosphorelay sensor kinase activity"/>
    <property type="evidence" value="ECO:0007669"/>
    <property type="project" value="InterPro"/>
</dbReference>
<comment type="caution">
    <text evidence="22">The sequence shown here is derived from an EMBL/GenBank/DDBJ whole genome shotgun (WGS) entry which is preliminary data.</text>
</comment>
<evidence type="ECO:0000256" key="9">
    <source>
        <dbReference type="ARBA" id="ARBA00022679"/>
    </source>
</evidence>
<dbReference type="PROSITE" id="PS50109">
    <property type="entry name" value="HIS_KIN"/>
    <property type="match status" value="1"/>
</dbReference>
<dbReference type="Pfam" id="PF13424">
    <property type="entry name" value="TPR_12"/>
    <property type="match status" value="1"/>
</dbReference>
<keyword evidence="12" id="KW-0418">Kinase</keyword>
<dbReference type="Gene3D" id="1.20.5.1930">
    <property type="match status" value="1"/>
</dbReference>
<dbReference type="InterPro" id="IPR019734">
    <property type="entry name" value="TPR_rpt"/>
</dbReference>
<keyword evidence="7" id="KW-0963">Cytoplasm</keyword>
<evidence type="ECO:0000256" key="17">
    <source>
        <dbReference type="ARBA" id="ARBA00024827"/>
    </source>
</evidence>
<comment type="function">
    <text evidence="17">Member of the two-component regulatory system NreB/NreC involved in the control of dissimilatory nitrate/nitrite reduction in response to oxygen. NreB functions as a direct oxygen sensor histidine kinase which is autophosphorylated, in the absence of oxygen, probably at the conserved histidine residue, and transfers its phosphate group probably to a conserved aspartate residue of NreC. NreB/NreC activates the expression of the nitrate (narGHJI) and nitrite (nir) reductase operons, as well as the putative nitrate transporter gene narT.</text>
</comment>
<dbReference type="RefSeq" id="WP_119348526.1">
    <property type="nucleotide sequence ID" value="NZ_QWET01000002.1"/>
</dbReference>
<evidence type="ECO:0000256" key="1">
    <source>
        <dbReference type="ARBA" id="ARBA00000085"/>
    </source>
</evidence>
<dbReference type="InterPro" id="IPR004358">
    <property type="entry name" value="Sig_transdc_His_kin-like_C"/>
</dbReference>
<keyword evidence="20" id="KW-0812">Transmembrane</keyword>
<dbReference type="GO" id="GO:0046983">
    <property type="term" value="F:protein dimerization activity"/>
    <property type="evidence" value="ECO:0007669"/>
    <property type="project" value="InterPro"/>
</dbReference>
<protein>
    <recommendedName>
        <fullName evidence="5">Oxygen sensor histidine kinase NreB</fullName>
        <ecNumber evidence="4">2.7.13.3</ecNumber>
    </recommendedName>
    <alternativeName>
        <fullName evidence="18">Nitrogen regulation protein B</fullName>
    </alternativeName>
</protein>
<dbReference type="Pfam" id="PF13176">
    <property type="entry name" value="TPR_7"/>
    <property type="match status" value="1"/>
</dbReference>
<dbReference type="Pfam" id="PF07730">
    <property type="entry name" value="HisKA_3"/>
    <property type="match status" value="1"/>
</dbReference>
<evidence type="ECO:0000256" key="12">
    <source>
        <dbReference type="ARBA" id="ARBA00022777"/>
    </source>
</evidence>
<keyword evidence="14" id="KW-0408">Iron</keyword>
<feature type="coiled-coil region" evidence="19">
    <location>
        <begin position="467"/>
        <end position="500"/>
    </location>
</feature>
<evidence type="ECO:0000256" key="19">
    <source>
        <dbReference type="SAM" id="Coils"/>
    </source>
</evidence>
<dbReference type="PRINTS" id="PR00344">
    <property type="entry name" value="BCTRLSENSOR"/>
</dbReference>
<dbReference type="SMART" id="SM00387">
    <property type="entry name" value="HATPase_c"/>
    <property type="match status" value="1"/>
</dbReference>
<dbReference type="GO" id="GO:0016020">
    <property type="term" value="C:membrane"/>
    <property type="evidence" value="ECO:0007669"/>
    <property type="project" value="InterPro"/>
</dbReference>
<sequence>MKLLLTILFSLYIFTLPAQNNVIDSLLARLYAATDKFETAKLNLHISKHYEGIDLKKGTTFAYQSLQFTDSDSLIAEASNQLGRFYFFMAELDSAVFYFTKAKETLDHLNDPKSVAIINISLGAVQLRQGDYNGTIKTLTESATYFEETGDKLNAAKCYSNISSALAELENYKQAIKYNENALTIFEEQNLLPFQLITLPNLAAQHYKNGDTLKAIDYNLEAEKLATKMGNKRSLSIIYNNLGSIFLDSDPERAKEYLEKTIQLKNELNLKAGIEVTLGNLGYLSMKNGNYNMAVSYYKQVADIVKGKQLVFTFNQIKTCYSKLNQPALALQYADKAQHLNDSILNAENQKVFTEIQTKYETEKKEKEIFELQTKNLEVEFKKNRNRNLLFIVIGILAGTIFFVYILLKSSKRKRIVAEQNLKIKQQEITQILKNQELNGIDAIITAQEEERSRIADDLHDNLGSKIATLKLYIEELKTQKSKAKEKEILEEKLKLLADETYKEVRKIAHNKNFGALINQGLIPSVKNIAGEISMAENLQIDVININVNKRIKNNIEIQVFRIVQELLTNIIKHAGATEATIQFSEDENGLNIMVEDNGKGFDINKVTFGLGLTNIEKRIENIDGNLVIDSTPGNGTTVILTIPL</sequence>
<evidence type="ECO:0000256" key="13">
    <source>
        <dbReference type="ARBA" id="ARBA00022840"/>
    </source>
</evidence>
<dbReference type="Gene3D" id="1.25.40.10">
    <property type="entry name" value="Tetratricopeptide repeat domain"/>
    <property type="match status" value="2"/>
</dbReference>
<keyword evidence="10" id="KW-0479">Metal-binding</keyword>
<dbReference type="EC" id="2.7.13.3" evidence="4"/>
<reference evidence="22 23" key="1">
    <citation type="journal article" date="2015" name="Int. J. Syst. Evol. Microbiol.">
        <title>Mariniphaga sediminis sp. nov., isolated from coastal sediment.</title>
        <authorList>
            <person name="Wang F.Q."/>
            <person name="Shen Q.Y."/>
            <person name="Chen G.J."/>
            <person name="Du Z.J."/>
        </authorList>
    </citation>
    <scope>NUCLEOTIDE SEQUENCE [LARGE SCALE GENOMIC DNA]</scope>
    <source>
        <strain evidence="22 23">SY21</strain>
    </source>
</reference>
<dbReference type="GO" id="GO:0005524">
    <property type="term" value="F:ATP binding"/>
    <property type="evidence" value="ECO:0007669"/>
    <property type="project" value="UniProtKB-KW"/>
</dbReference>
<dbReference type="AlphaFoldDB" id="A0A399D813"/>
<evidence type="ECO:0000256" key="14">
    <source>
        <dbReference type="ARBA" id="ARBA00023004"/>
    </source>
</evidence>
<dbReference type="InterPro" id="IPR050482">
    <property type="entry name" value="Sensor_HK_TwoCompSys"/>
</dbReference>
<dbReference type="InterPro" id="IPR005467">
    <property type="entry name" value="His_kinase_dom"/>
</dbReference>
<evidence type="ECO:0000256" key="2">
    <source>
        <dbReference type="ARBA" id="ARBA00001966"/>
    </source>
</evidence>
<keyword evidence="20" id="KW-1133">Transmembrane helix</keyword>
<evidence type="ECO:0000256" key="8">
    <source>
        <dbReference type="ARBA" id="ARBA00022553"/>
    </source>
</evidence>
<evidence type="ECO:0000256" key="18">
    <source>
        <dbReference type="ARBA" id="ARBA00030800"/>
    </source>
</evidence>
<evidence type="ECO:0000256" key="16">
    <source>
        <dbReference type="ARBA" id="ARBA00023014"/>
    </source>
</evidence>